<dbReference type="PRINTS" id="PR00081">
    <property type="entry name" value="GDHRDH"/>
</dbReference>
<dbReference type="Pfam" id="PF00106">
    <property type="entry name" value="adh_short"/>
    <property type="match status" value="1"/>
</dbReference>
<feature type="domain" description="Ketoreductase" evidence="4">
    <location>
        <begin position="9"/>
        <end position="226"/>
    </location>
</feature>
<evidence type="ECO:0000313" key="6">
    <source>
        <dbReference type="Proteomes" id="UP000466681"/>
    </source>
</evidence>
<dbReference type="Gene3D" id="3.40.50.720">
    <property type="entry name" value="NAD(P)-binding Rossmann-like Domain"/>
    <property type="match status" value="1"/>
</dbReference>
<accession>A0AAD1HHA6</accession>
<evidence type="ECO:0000256" key="2">
    <source>
        <dbReference type="ARBA" id="ARBA00023002"/>
    </source>
</evidence>
<dbReference type="PANTHER" id="PTHR45024">
    <property type="entry name" value="DEHYDROGENASES, SHORT CHAIN"/>
    <property type="match status" value="1"/>
</dbReference>
<dbReference type="PANTHER" id="PTHR45024:SF2">
    <property type="entry name" value="SCP2 DOMAIN-CONTAINING PROTEIN"/>
    <property type="match status" value="1"/>
</dbReference>
<evidence type="ECO:0000313" key="5">
    <source>
        <dbReference type="EMBL" id="BBX04904.1"/>
    </source>
</evidence>
<gene>
    <name evidence="5" type="ORF">MMOR_58400</name>
</gene>
<sequence>MAELRFDGRVAIVTGAGGGLGKSHALLLAARGAKVVVNDVGGSVTGEGSDTGPAELLVSEIRANGGEAAADANSVATPEGGAAIVATAMDNFGRVDIVVNNAGILRDKMFEDMTMDLVDPVLDVHLKGAFNVTRPAFAIMQRQGYGRIVSTCSASGILGSPSKANYAAAKTGLIGLTRVLAAEGAAHNIKANALSPIAYTRMLAHSLEGPEADEQLGPDPDAAKEQLTKMFTETLDPGLVSPAVAFLAHEDCPVSGELYTAGGGQVSRWFIGRTAGYFNRGLTIEDVAEHFDEIRDETGYTVMTDPAEEVGQVLTAVTGTATTVK</sequence>
<name>A0AAD1HHA6_9MYCO</name>
<dbReference type="PROSITE" id="PS00061">
    <property type="entry name" value="ADH_SHORT"/>
    <property type="match status" value="1"/>
</dbReference>
<reference evidence="5 6" key="1">
    <citation type="journal article" date="2019" name="Emerg. Microbes Infect.">
        <title>Comprehensive subspecies identification of 175 nontuberculous mycobacteria species based on 7547 genomic profiles.</title>
        <authorList>
            <person name="Matsumoto Y."/>
            <person name="Kinjo T."/>
            <person name="Motooka D."/>
            <person name="Nabeya D."/>
            <person name="Jung N."/>
            <person name="Uechi K."/>
            <person name="Horii T."/>
            <person name="Iida T."/>
            <person name="Fujita J."/>
            <person name="Nakamura S."/>
        </authorList>
    </citation>
    <scope>NUCLEOTIDE SEQUENCE [LARGE SCALE GENOMIC DNA]</scope>
    <source>
        <strain evidence="5 6">JCM 6375</strain>
    </source>
</reference>
<dbReference type="AlphaFoldDB" id="A0AAD1HHA6"/>
<dbReference type="InterPro" id="IPR002347">
    <property type="entry name" value="SDR_fam"/>
</dbReference>
<dbReference type="GO" id="GO:0016491">
    <property type="term" value="F:oxidoreductase activity"/>
    <property type="evidence" value="ECO:0007669"/>
    <property type="project" value="UniProtKB-KW"/>
</dbReference>
<keyword evidence="6" id="KW-1185">Reference proteome</keyword>
<comment type="similarity">
    <text evidence="1 3">Belongs to the short-chain dehydrogenases/reductases (SDR) family.</text>
</comment>
<organism evidence="5 6">
    <name type="scientific">Mycolicibacterium moriokaense</name>
    <dbReference type="NCBI Taxonomy" id="39691"/>
    <lineage>
        <taxon>Bacteria</taxon>
        <taxon>Bacillati</taxon>
        <taxon>Actinomycetota</taxon>
        <taxon>Actinomycetes</taxon>
        <taxon>Mycobacteriales</taxon>
        <taxon>Mycobacteriaceae</taxon>
        <taxon>Mycolicibacterium</taxon>
    </lineage>
</organism>
<dbReference type="InterPro" id="IPR020904">
    <property type="entry name" value="Sc_DH/Rdtase_CS"/>
</dbReference>
<protein>
    <submittedName>
        <fullName evidence="5">Short-chain dehydrogenase</fullName>
    </submittedName>
</protein>
<dbReference type="Proteomes" id="UP000466681">
    <property type="component" value="Chromosome"/>
</dbReference>
<dbReference type="InterPro" id="IPR036291">
    <property type="entry name" value="NAD(P)-bd_dom_sf"/>
</dbReference>
<evidence type="ECO:0000256" key="1">
    <source>
        <dbReference type="ARBA" id="ARBA00006484"/>
    </source>
</evidence>
<dbReference type="InterPro" id="IPR051687">
    <property type="entry name" value="Peroxisomal_Beta-Oxidation"/>
</dbReference>
<dbReference type="EMBL" id="AP022560">
    <property type="protein sequence ID" value="BBX04904.1"/>
    <property type="molecule type" value="Genomic_DNA"/>
</dbReference>
<keyword evidence="2" id="KW-0560">Oxidoreductase</keyword>
<evidence type="ECO:0000256" key="3">
    <source>
        <dbReference type="RuleBase" id="RU000363"/>
    </source>
</evidence>
<proteinExistence type="inferred from homology"/>
<dbReference type="RefSeq" id="WP_083150615.1">
    <property type="nucleotide sequence ID" value="NZ_AP022560.1"/>
</dbReference>
<dbReference type="SUPFAM" id="SSF51735">
    <property type="entry name" value="NAD(P)-binding Rossmann-fold domains"/>
    <property type="match status" value="1"/>
</dbReference>
<dbReference type="KEGG" id="mmor:MMOR_58400"/>
<evidence type="ECO:0000259" key="4">
    <source>
        <dbReference type="SMART" id="SM00822"/>
    </source>
</evidence>
<dbReference type="SMART" id="SM00822">
    <property type="entry name" value="PKS_KR"/>
    <property type="match status" value="1"/>
</dbReference>
<dbReference type="InterPro" id="IPR057326">
    <property type="entry name" value="KR_dom"/>
</dbReference>
<dbReference type="PRINTS" id="PR00080">
    <property type="entry name" value="SDRFAMILY"/>
</dbReference>